<dbReference type="GO" id="GO:0005657">
    <property type="term" value="C:replication fork"/>
    <property type="evidence" value="ECO:0007669"/>
    <property type="project" value="InterPro"/>
</dbReference>
<comment type="caution">
    <text evidence="1">The sequence shown here is derived from an EMBL/GenBank/DDBJ whole genome shotgun (WGS) entry which is preliminary data.</text>
</comment>
<protein>
    <submittedName>
        <fullName evidence="1">Uncharacterized protein</fullName>
    </submittedName>
</protein>
<dbReference type="Proteomes" id="UP000245591">
    <property type="component" value="Unassembled WGS sequence"/>
</dbReference>
<keyword evidence="2" id="KW-1185">Reference proteome</keyword>
<reference evidence="1 2" key="1">
    <citation type="journal article" date="2018" name="MBio">
        <title>Comparative Genomics Reveals the Core Gene Toolbox for the Fungus-Insect Symbiosis.</title>
        <authorList>
            <person name="Wang Y."/>
            <person name="Stata M."/>
            <person name="Wang W."/>
            <person name="Stajich J.E."/>
            <person name="White M.M."/>
            <person name="Moncalvo J.M."/>
        </authorList>
    </citation>
    <scope>NUCLEOTIDE SEQUENCE [LARGE SCALE GENOMIC DNA]</scope>
    <source>
        <strain evidence="1 2">AUS-126-30</strain>
    </source>
</reference>
<dbReference type="PANTHER" id="PTHR46644:SF2">
    <property type="entry name" value="DNA REPAIR PROTEIN XRCC2"/>
    <property type="match status" value="1"/>
</dbReference>
<dbReference type="InterPro" id="IPR030547">
    <property type="entry name" value="XRCC2"/>
</dbReference>
<dbReference type="EMBL" id="MBFU01000054">
    <property type="protein sequence ID" value="PWA02799.1"/>
    <property type="molecule type" value="Genomic_DNA"/>
</dbReference>
<dbReference type="Gene3D" id="3.40.50.300">
    <property type="entry name" value="P-loop containing nucleotide triphosphate hydrolases"/>
    <property type="match status" value="1"/>
</dbReference>
<accession>A0A2U1JCR3</accession>
<gene>
    <name evidence="1" type="ORF">BB558_001053</name>
</gene>
<dbReference type="AlphaFoldDB" id="A0A2U1JCR3"/>
<dbReference type="PANTHER" id="PTHR46644">
    <property type="entry name" value="DNA REPAIR PROTEIN XRCC2"/>
    <property type="match status" value="1"/>
</dbReference>
<dbReference type="InterPro" id="IPR027417">
    <property type="entry name" value="P-loop_NTPase"/>
</dbReference>
<organism evidence="1 2">
    <name type="scientific">Smittium angustum</name>
    <dbReference type="NCBI Taxonomy" id="133377"/>
    <lineage>
        <taxon>Eukaryota</taxon>
        <taxon>Fungi</taxon>
        <taxon>Fungi incertae sedis</taxon>
        <taxon>Zoopagomycota</taxon>
        <taxon>Kickxellomycotina</taxon>
        <taxon>Harpellomycetes</taxon>
        <taxon>Harpellales</taxon>
        <taxon>Legeriomycetaceae</taxon>
        <taxon>Smittium</taxon>
    </lineage>
</organism>
<dbReference type="GO" id="GO:0033063">
    <property type="term" value="C:Rad51B-Rad51C-Rad51D-XRCC2 complex"/>
    <property type="evidence" value="ECO:0007669"/>
    <property type="project" value="InterPro"/>
</dbReference>
<evidence type="ECO:0000313" key="1">
    <source>
        <dbReference type="EMBL" id="PWA02799.1"/>
    </source>
</evidence>
<name>A0A2U1JCR3_SMIAN</name>
<sequence length="521" mass="59672">MDFHFNSEFSIIASYLHGIQIDSEIQKDQGDQISNFKESKNVQSSRFETGINFIDEQIFKVLYIKQKDSWDSNKKEQLHSKISKTNLLSTILSPERNIESLHNHIEINENVNLVSDSSISTNTTNSSYKEYIKTDSSFSTLQSTNSLNEQNPGIQPLLIELFGVSGSGKTLCLMETCFRTLFPKKLVLDTTQSFNQAFSPPDILDPTSSISKHQNNEKTHTNQIPLNTNKKENSSAYTNIIVHIDNNKVEFMNIPDGKENVRLCSKNTIFFVDYNGKTSYKSLRIYFQERIITILSNLLMNYITRELNENNNLMNPTPNSIKNIILLHPENMPSLISTLANIPKFYEKHKTNTQSQQNPIPDVLDKQSTVQNTPLLIIDDIGASSLVDKLSSHYLNRTSQGSTIFYKMQQTLLNTLLDLLKYMNINIFVTNSPHIHSQNVDKETFYNKQKYKAENQLIENKIDPFNTHTKQVTNNQTEENGDSGIILHKDTNSIIVNNRIYSNHMNPGWKKMVDISIIIEQ</sequence>
<evidence type="ECO:0000313" key="2">
    <source>
        <dbReference type="Proteomes" id="UP000245591"/>
    </source>
</evidence>
<proteinExistence type="predicted"/>
<dbReference type="GO" id="GO:0000724">
    <property type="term" value="P:double-strand break repair via homologous recombination"/>
    <property type="evidence" value="ECO:0007669"/>
    <property type="project" value="InterPro"/>
</dbReference>